<organism evidence="1">
    <name type="scientific">Capitella teleta</name>
    <name type="common">Polychaete worm</name>
    <dbReference type="NCBI Taxonomy" id="283909"/>
    <lineage>
        <taxon>Eukaryota</taxon>
        <taxon>Metazoa</taxon>
        <taxon>Spiralia</taxon>
        <taxon>Lophotrochozoa</taxon>
        <taxon>Annelida</taxon>
        <taxon>Polychaeta</taxon>
        <taxon>Sedentaria</taxon>
        <taxon>Scolecida</taxon>
        <taxon>Capitellidae</taxon>
        <taxon>Capitella</taxon>
    </lineage>
</organism>
<protein>
    <submittedName>
        <fullName evidence="1 2">Uncharacterized protein</fullName>
    </submittedName>
</protein>
<dbReference type="AlphaFoldDB" id="R7TNY9"/>
<reference evidence="3" key="1">
    <citation type="submission" date="2012-12" db="EMBL/GenBank/DDBJ databases">
        <authorList>
            <person name="Hellsten U."/>
            <person name="Grimwood J."/>
            <person name="Chapman J.A."/>
            <person name="Shapiro H."/>
            <person name="Aerts A."/>
            <person name="Otillar R.P."/>
            <person name="Terry A.Y."/>
            <person name="Boore J.L."/>
            <person name="Simakov O."/>
            <person name="Marletaz F."/>
            <person name="Cho S.-J."/>
            <person name="Edsinger-Gonzales E."/>
            <person name="Havlak P."/>
            <person name="Kuo D.-H."/>
            <person name="Larsson T."/>
            <person name="Lv J."/>
            <person name="Arendt D."/>
            <person name="Savage R."/>
            <person name="Osoegawa K."/>
            <person name="de Jong P."/>
            <person name="Lindberg D.R."/>
            <person name="Seaver E.C."/>
            <person name="Weisblat D.A."/>
            <person name="Putnam N.H."/>
            <person name="Grigoriev I.V."/>
            <person name="Rokhsar D.S."/>
        </authorList>
    </citation>
    <scope>NUCLEOTIDE SEQUENCE</scope>
    <source>
        <strain evidence="3">I ESC-2004</strain>
    </source>
</reference>
<name>R7TNY9_CAPTE</name>
<evidence type="ECO:0000313" key="1">
    <source>
        <dbReference type="EMBL" id="ELT95339.1"/>
    </source>
</evidence>
<reference evidence="1 3" key="2">
    <citation type="journal article" date="2013" name="Nature">
        <title>Insights into bilaterian evolution from three spiralian genomes.</title>
        <authorList>
            <person name="Simakov O."/>
            <person name="Marletaz F."/>
            <person name="Cho S.J."/>
            <person name="Edsinger-Gonzales E."/>
            <person name="Havlak P."/>
            <person name="Hellsten U."/>
            <person name="Kuo D.H."/>
            <person name="Larsson T."/>
            <person name="Lv J."/>
            <person name="Arendt D."/>
            <person name="Savage R."/>
            <person name="Osoegawa K."/>
            <person name="de Jong P."/>
            <person name="Grimwood J."/>
            <person name="Chapman J.A."/>
            <person name="Shapiro H."/>
            <person name="Aerts A."/>
            <person name="Otillar R.P."/>
            <person name="Terry A.Y."/>
            <person name="Boore J.L."/>
            <person name="Grigoriev I.V."/>
            <person name="Lindberg D.R."/>
            <person name="Seaver E.C."/>
            <person name="Weisblat D.A."/>
            <person name="Putnam N.H."/>
            <person name="Rokhsar D.S."/>
        </authorList>
    </citation>
    <scope>NUCLEOTIDE SEQUENCE</scope>
    <source>
        <strain evidence="1 3">I ESC-2004</strain>
    </source>
</reference>
<dbReference type="Proteomes" id="UP000014760">
    <property type="component" value="Unassembled WGS sequence"/>
</dbReference>
<dbReference type="HOGENOM" id="CLU_038004_3_1_1"/>
<dbReference type="EMBL" id="AMQN01028692">
    <property type="status" value="NOT_ANNOTATED_CDS"/>
    <property type="molecule type" value="Genomic_DNA"/>
</dbReference>
<dbReference type="EnsemblMetazoa" id="CapteT201659">
    <property type="protein sequence ID" value="CapteP201659"/>
    <property type="gene ID" value="CapteG201659"/>
</dbReference>
<keyword evidence="3" id="KW-1185">Reference proteome</keyword>
<sequence length="171" mass="19576">MLSTKREYKRVSRWVVRNQDKLMACRMSDSLSTNKSRDLWSEIKRIKEGVQGRTNIVDGRVGESEICDVFHDGYEHLYQSVPSDQSELEELQRELSAGVDRTCKVGLCYCDHVISPRDIEFAVRKLKPELRLMTVPVLRVIGASDSSLATMKLGDQRSGSFPRPGNWKKKE</sequence>
<evidence type="ECO:0000313" key="2">
    <source>
        <dbReference type="EnsemblMetazoa" id="CapteP201659"/>
    </source>
</evidence>
<dbReference type="EMBL" id="KB309156">
    <property type="protein sequence ID" value="ELT95339.1"/>
    <property type="molecule type" value="Genomic_DNA"/>
</dbReference>
<proteinExistence type="predicted"/>
<accession>R7TNY9</accession>
<gene>
    <name evidence="1" type="ORF">CAPTEDRAFT_201659</name>
</gene>
<reference evidence="2" key="3">
    <citation type="submission" date="2015-06" db="UniProtKB">
        <authorList>
            <consortium name="EnsemblMetazoa"/>
        </authorList>
    </citation>
    <scope>IDENTIFICATION</scope>
</reference>
<evidence type="ECO:0000313" key="3">
    <source>
        <dbReference type="Proteomes" id="UP000014760"/>
    </source>
</evidence>
<dbReference type="EMBL" id="AMQN01028693">
    <property type="status" value="NOT_ANNOTATED_CDS"/>
    <property type="molecule type" value="Genomic_DNA"/>
</dbReference>